<dbReference type="STRING" id="467200.SSRG_01921"/>
<dbReference type="InterPro" id="IPR053537">
    <property type="entry name" value="DNA-guanine_TGase"/>
</dbReference>
<dbReference type="HOGENOM" id="CLU_034347_0_0_11"/>
<dbReference type="NCBIfam" id="NF041059">
    <property type="entry name" value="DpdA"/>
    <property type="match status" value="1"/>
</dbReference>
<dbReference type="AlphaFoldDB" id="D9XKX1"/>
<gene>
    <name evidence="1" type="ORF">SSRG_01921</name>
</gene>
<dbReference type="InterPro" id="IPR036511">
    <property type="entry name" value="TGT-like_sf"/>
</dbReference>
<organism evidence="1 2">
    <name type="scientific">Streptomyces griseoflavus Tu4000</name>
    <dbReference type="NCBI Taxonomy" id="467200"/>
    <lineage>
        <taxon>Bacteria</taxon>
        <taxon>Bacillati</taxon>
        <taxon>Actinomycetota</taxon>
        <taxon>Actinomycetes</taxon>
        <taxon>Kitasatosporales</taxon>
        <taxon>Streptomycetaceae</taxon>
        <taxon>Streptomyces</taxon>
    </lineage>
</organism>
<dbReference type="eggNOG" id="COG0343">
    <property type="taxonomic scope" value="Bacteria"/>
</dbReference>
<dbReference type="Gene3D" id="3.20.20.105">
    <property type="entry name" value="Queuine tRNA-ribosyltransferase-like"/>
    <property type="match status" value="1"/>
</dbReference>
<proteinExistence type="predicted"/>
<sequence length="436" mass="48962">MERTPEQSASHQHPVELPPPYLCAGKGKSRVKFYFPDSQDLVSPTYDFVNDEYSPYRVRQRDDVYAHQAVTPIPYDGILVSKAVVDGSMKGAGKYSTPQRERLYRLGVRNFFRLPGTCSTIGDCGAFNYIDEERPPYEVDEVIDFYGRCGFDAGISIDHIIFGYIPQESDTEPEPAWLERQQISLELAENFLAGTKKNGARFEPVGAAQGWGPDSYAHSVAQLQKMGYRRIALGGMVPLKSHEILACLRAIDEVRNHDTELHLLGINRVDSMEQFARHGVTSFDSTSVFRQAFMDDRNNYHTATDAYTAIRVPQVDGNPALKRLILSGSVSQAEAITAERACLRALREFDGEETSLEDVLTVLQAYESLVLGPKKKSYLALYERTLSDAPWRACPCALCEKHGIEIAIFRGSERNKRRGFHNLTVLEAKMRSLTFG</sequence>
<evidence type="ECO:0000313" key="1">
    <source>
        <dbReference type="EMBL" id="EFL39117.1"/>
    </source>
</evidence>
<protein>
    <recommendedName>
        <fullName evidence="3">Queuine/other tRNA-ribosyltransferase</fullName>
    </recommendedName>
</protein>
<dbReference type="GO" id="GO:0006400">
    <property type="term" value="P:tRNA modification"/>
    <property type="evidence" value="ECO:0007669"/>
    <property type="project" value="InterPro"/>
</dbReference>
<name>D9XKX1_9ACTN</name>
<dbReference type="EMBL" id="GG657758">
    <property type="protein sequence ID" value="EFL39117.1"/>
    <property type="molecule type" value="Genomic_DNA"/>
</dbReference>
<evidence type="ECO:0008006" key="3">
    <source>
        <dbReference type="Google" id="ProtNLM"/>
    </source>
</evidence>
<accession>D9XKX1</accession>
<reference evidence="1" key="1">
    <citation type="submission" date="2009-02" db="EMBL/GenBank/DDBJ databases">
        <title>Annotation of Streptomyces griseoflavus strain Tu4000.</title>
        <authorList>
            <consortium name="The Broad Institute Genome Sequencing Platform"/>
            <consortium name="Broad Institute Microbial Sequencing Center"/>
            <person name="Fischbach M."/>
            <person name="Godfrey P."/>
            <person name="Ward D."/>
            <person name="Young S."/>
            <person name="Zeng Q."/>
            <person name="Koehrsen M."/>
            <person name="Alvarado L."/>
            <person name="Berlin A.M."/>
            <person name="Bochicchio J."/>
            <person name="Borenstein D."/>
            <person name="Chapman S.B."/>
            <person name="Chen Z."/>
            <person name="Engels R."/>
            <person name="Freedman E."/>
            <person name="Gellesch M."/>
            <person name="Goldberg J."/>
            <person name="Griggs A."/>
            <person name="Gujja S."/>
            <person name="Heilman E.R."/>
            <person name="Heiman D.I."/>
            <person name="Hepburn T.A."/>
            <person name="Howarth C."/>
            <person name="Jen D."/>
            <person name="Larson L."/>
            <person name="Lewis B."/>
            <person name="Mehta T."/>
            <person name="Park D."/>
            <person name="Pearson M."/>
            <person name="Richards J."/>
            <person name="Roberts A."/>
            <person name="Saif S."/>
            <person name="Shea T.D."/>
            <person name="Shenoy N."/>
            <person name="Sisk P."/>
            <person name="Stolte C."/>
            <person name="Sykes S.N."/>
            <person name="Thomson T."/>
            <person name="Walk T."/>
            <person name="White J."/>
            <person name="Yandava C."/>
            <person name="Straight P."/>
            <person name="Clardy J."/>
            <person name="Hung D."/>
            <person name="Kolter R."/>
            <person name="Mekalanos J."/>
            <person name="Walker S."/>
            <person name="Walsh C.T."/>
            <person name="Wieland-Brown L.C."/>
            <person name="Haas B."/>
            <person name="Nusbaum C."/>
            <person name="Birren B."/>
        </authorList>
    </citation>
    <scope>NUCLEOTIDE SEQUENCE [LARGE SCALE GENOMIC DNA]</scope>
    <source>
        <strain evidence="1">Tu4000</strain>
    </source>
</reference>
<keyword evidence="2" id="KW-1185">Reference proteome</keyword>
<evidence type="ECO:0000313" key="2">
    <source>
        <dbReference type="Proteomes" id="UP000002968"/>
    </source>
</evidence>
<dbReference type="SUPFAM" id="SSF51713">
    <property type="entry name" value="tRNA-guanine transglycosylase"/>
    <property type="match status" value="1"/>
</dbReference>
<dbReference type="Proteomes" id="UP000002968">
    <property type="component" value="Unassembled WGS sequence"/>
</dbReference>